<feature type="repeat" description="ANK" evidence="1">
    <location>
        <begin position="603"/>
        <end position="635"/>
    </location>
</feature>
<reference evidence="3 4" key="1">
    <citation type="submission" date="2020-05" db="EMBL/GenBank/DDBJ databases">
        <title>Identification and distribution of gene clusters putatively required for synthesis of sphingolipid metabolism inhibitors in phylogenetically diverse species of the filamentous fungus Fusarium.</title>
        <authorList>
            <person name="Kim H.-S."/>
            <person name="Busman M."/>
            <person name="Brown D.W."/>
            <person name="Divon H."/>
            <person name="Uhlig S."/>
            <person name="Proctor R.H."/>
        </authorList>
    </citation>
    <scope>NUCLEOTIDE SEQUENCE [LARGE SCALE GENOMIC DNA]</scope>
    <source>
        <strain evidence="3 4">NRRL 13617</strain>
    </source>
</reference>
<dbReference type="Pfam" id="PF12796">
    <property type="entry name" value="Ank_2"/>
    <property type="match status" value="3"/>
</dbReference>
<dbReference type="SMART" id="SM00248">
    <property type="entry name" value="ANK"/>
    <property type="match status" value="10"/>
</dbReference>
<feature type="repeat" description="ANK" evidence="1">
    <location>
        <begin position="636"/>
        <end position="668"/>
    </location>
</feature>
<accession>A0A8H5JKY4</accession>
<feature type="repeat" description="ANK" evidence="1">
    <location>
        <begin position="504"/>
        <end position="536"/>
    </location>
</feature>
<dbReference type="Gene3D" id="1.25.40.20">
    <property type="entry name" value="Ankyrin repeat-containing domain"/>
    <property type="match status" value="4"/>
</dbReference>
<evidence type="ECO:0000313" key="3">
    <source>
        <dbReference type="EMBL" id="KAF5557325.1"/>
    </source>
</evidence>
<comment type="caution">
    <text evidence="3">The sequence shown here is derived from an EMBL/GenBank/DDBJ whole genome shotgun (WGS) entry which is preliminary data.</text>
</comment>
<dbReference type="Proteomes" id="UP000582016">
    <property type="component" value="Unassembled WGS sequence"/>
</dbReference>
<dbReference type="PRINTS" id="PR01415">
    <property type="entry name" value="ANKYRIN"/>
</dbReference>
<dbReference type="InterPro" id="IPR036770">
    <property type="entry name" value="Ankyrin_rpt-contain_sf"/>
</dbReference>
<name>A0A8H5JKY4_9HYPO</name>
<feature type="domain" description="Protein kinase" evidence="2">
    <location>
        <begin position="43"/>
        <end position="320"/>
    </location>
</feature>
<protein>
    <submittedName>
        <fullName evidence="3">CAMK kinase</fullName>
    </submittedName>
</protein>
<evidence type="ECO:0000259" key="2">
    <source>
        <dbReference type="PROSITE" id="PS50011"/>
    </source>
</evidence>
<proteinExistence type="predicted"/>
<dbReference type="OrthoDB" id="20872at2759"/>
<dbReference type="SUPFAM" id="SSF56112">
    <property type="entry name" value="Protein kinase-like (PK-like)"/>
    <property type="match status" value="1"/>
</dbReference>
<dbReference type="PANTHER" id="PTHR24157:SF3">
    <property type="entry name" value="ANKYRIN REPEAT, SAM AND BASIC LEUCINE ZIPPER DOMAIN-CONTAINING PROTEIN 1"/>
    <property type="match status" value="1"/>
</dbReference>
<evidence type="ECO:0000256" key="1">
    <source>
        <dbReference type="PROSITE-ProRule" id="PRU00023"/>
    </source>
</evidence>
<dbReference type="GO" id="GO:0005524">
    <property type="term" value="F:ATP binding"/>
    <property type="evidence" value="ECO:0007669"/>
    <property type="project" value="InterPro"/>
</dbReference>
<keyword evidence="1" id="KW-0040">ANK repeat</keyword>
<dbReference type="EMBL" id="JAAOAQ010000281">
    <property type="protein sequence ID" value="KAF5557325.1"/>
    <property type="molecule type" value="Genomic_DNA"/>
</dbReference>
<feature type="repeat" description="ANK" evidence="1">
    <location>
        <begin position="669"/>
        <end position="701"/>
    </location>
</feature>
<keyword evidence="3" id="KW-0418">Kinase</keyword>
<evidence type="ECO:0000313" key="4">
    <source>
        <dbReference type="Proteomes" id="UP000582016"/>
    </source>
</evidence>
<dbReference type="PROSITE" id="PS50297">
    <property type="entry name" value="ANK_REP_REGION"/>
    <property type="match status" value="7"/>
</dbReference>
<dbReference type="SMART" id="SM00220">
    <property type="entry name" value="S_TKc"/>
    <property type="match status" value="1"/>
</dbReference>
<feature type="repeat" description="ANK" evidence="1">
    <location>
        <begin position="570"/>
        <end position="602"/>
    </location>
</feature>
<organism evidence="3 4">
    <name type="scientific">Fusarium phyllophilum</name>
    <dbReference type="NCBI Taxonomy" id="47803"/>
    <lineage>
        <taxon>Eukaryota</taxon>
        <taxon>Fungi</taxon>
        <taxon>Dikarya</taxon>
        <taxon>Ascomycota</taxon>
        <taxon>Pezizomycotina</taxon>
        <taxon>Sordariomycetes</taxon>
        <taxon>Hypocreomycetidae</taxon>
        <taxon>Hypocreales</taxon>
        <taxon>Nectriaceae</taxon>
        <taxon>Fusarium</taxon>
        <taxon>Fusarium fujikuroi species complex</taxon>
    </lineage>
</organism>
<gene>
    <name evidence="3" type="ORF">FPHYL_7735</name>
</gene>
<dbReference type="PROSITE" id="PS50088">
    <property type="entry name" value="ANK_REPEAT"/>
    <property type="match status" value="8"/>
</dbReference>
<dbReference type="InterPro" id="IPR002110">
    <property type="entry name" value="Ankyrin_rpt"/>
</dbReference>
<dbReference type="PROSITE" id="PS00108">
    <property type="entry name" value="PROTEIN_KINASE_ST"/>
    <property type="match status" value="1"/>
</dbReference>
<dbReference type="PANTHER" id="PTHR24157">
    <property type="entry name" value="ANKYRIN REPEAT, SAM AND BASIC LEUCINE ZIPPER DOMAIN-CONTAINING PROTEIN 1"/>
    <property type="match status" value="1"/>
</dbReference>
<dbReference type="InterPro" id="IPR011009">
    <property type="entry name" value="Kinase-like_dom_sf"/>
</dbReference>
<dbReference type="SUPFAM" id="SSF48403">
    <property type="entry name" value="Ankyrin repeat"/>
    <property type="match status" value="1"/>
</dbReference>
<keyword evidence="3" id="KW-0808">Transferase</keyword>
<dbReference type="GO" id="GO:0004672">
    <property type="term" value="F:protein kinase activity"/>
    <property type="evidence" value="ECO:0007669"/>
    <property type="project" value="InterPro"/>
</dbReference>
<keyword evidence="4" id="KW-1185">Reference proteome</keyword>
<dbReference type="Gene3D" id="1.10.510.10">
    <property type="entry name" value="Transferase(Phosphotransferase) domain 1"/>
    <property type="match status" value="1"/>
</dbReference>
<feature type="repeat" description="ANK" evidence="1">
    <location>
        <begin position="537"/>
        <end position="569"/>
    </location>
</feature>
<dbReference type="Pfam" id="PF00069">
    <property type="entry name" value="Pkinase"/>
    <property type="match status" value="1"/>
</dbReference>
<dbReference type="AlphaFoldDB" id="A0A8H5JKY4"/>
<feature type="repeat" description="ANK" evidence="1">
    <location>
        <begin position="438"/>
        <end position="470"/>
    </location>
</feature>
<dbReference type="InterPro" id="IPR000719">
    <property type="entry name" value="Prot_kinase_dom"/>
</dbReference>
<sequence length="739" mass="81674">MDENLSDIVRDYRLTMRHEGALTIHFHNDPDAPPSSPQRREVWKKKCNIGRGGQGEVILQVCVEGSRHHTDRAVKKIWLQSRDSQSKRRYERELAAIIKFSHDRYSKYFVKSLGWYSSPTKLYIAMEYLSAGDLYTYVRERHVLTEGECRQVICQVLSGISLMHAEGFAHRDIKPQNLLIYRHPEVDPSTLWWIKMADFGISKRFSSDAGATTTASIGSLDYMAPELLRAEHSLSSTQDYQRADMWALGITAFFISTNTVPFQSPASTIQFSISRGEPFPSRHLDLRQMSQDGQDFIREAIKPQPKARPDCRLAMRHSWIWDLFNDISAPSIRDQLLGAEISEQLGMEVGIGHIDTVNSQLHCEGDVNTPDEAGSLSLSISGNGERGMTGVSDEPNPDVTPTNLIVHEALELATRKKQIEEMKMLIDRGCDVEARNSSGETPLYWAARVGSEAAVRLLIENKASPEVGGSSGATPLIAATRWRHFEVAKLLLEEGADVNASDDASWTPLMFSVYENSPSLTKLLITHGARLDTRNDEGLTALFLAAQRGRQDTLEILLEANSDIEARDNTGATSLIAAVNGGHFKVVKALLEQSANVEAKDLRGETALVKAIDKGYATVVKVLLEKGAEIEAKGHSGETALIRAAARGSATLVKGLLVMGAKIEAKDVDGETALVKAVDRGYGVVVKLLLEKGADYEAHNSQDKPCLVVAASRNYDSIRKLLLEKGAKRDVSYYIARMT</sequence>
<feature type="repeat" description="ANK" evidence="1">
    <location>
        <begin position="471"/>
        <end position="503"/>
    </location>
</feature>
<dbReference type="PROSITE" id="PS50011">
    <property type="entry name" value="PROTEIN_KINASE_DOM"/>
    <property type="match status" value="1"/>
</dbReference>
<dbReference type="InterPro" id="IPR008271">
    <property type="entry name" value="Ser/Thr_kinase_AS"/>
</dbReference>